<dbReference type="GO" id="GO:0004521">
    <property type="term" value="F:RNA endonuclease activity"/>
    <property type="evidence" value="ECO:0007669"/>
    <property type="project" value="TreeGrafter"/>
</dbReference>
<feature type="region of interest" description="Disordered" evidence="11">
    <location>
        <begin position="461"/>
        <end position="503"/>
    </location>
</feature>
<protein>
    <recommendedName>
        <fullName evidence="12">C3H1-type domain-containing protein</fullName>
    </recommendedName>
</protein>
<feature type="region of interest" description="Disordered" evidence="11">
    <location>
        <begin position="403"/>
        <end position="446"/>
    </location>
</feature>
<evidence type="ECO:0000256" key="11">
    <source>
        <dbReference type="SAM" id="MobiDB-lite"/>
    </source>
</evidence>
<dbReference type="CDD" id="cd18729">
    <property type="entry name" value="PIN_Zc3h12-like"/>
    <property type="match status" value="1"/>
</dbReference>
<sequence>MTEKSSKINKISSISKEVDQHDEEDSSYDSDTEVSTTHQNVSRNVSETLKDEFEDYNNSTSYRQYLEFSLKLGYSERLVQQALKRLVNPTNNELLAELIKLGTTTIPGSNACDYGDIKNEIGDENAIAVNEHIQQDYSSCLRPIVIDGSNVAMGHGNKEIFSCRGIGICVDWFKQRGHKDITVFVPKWRKESARPDNPIKDQEILNELEKERILVYTPSRSLTNGKRMVCYDDRYILKLASENDGIVVSNDNYRDLLQESSEFKKVVEERILMYSFVNDRFMPPDDPMGKMGPTLDNFLKFQPKKIDTQICPYGAKKKCTYGNKCKFFHPERGSIPHKSVAEKLSDFYKTNSEATKKQQIQGKSLSVPIANNSNSVNFSSTSGSGENFNVRKQTLCRTTSNLPMQQQQQQYRLSPGQQPLSASASTSPTNNMNMPHMQKQQQHFPKSHSIDNLPLYQQKPVNYSNNNLWNPQNTTQQQQSDLPTNSQTPQQQSPQPPQQSSIDNADMSLNLHKKLQRQLSLLNPYDPRLYPMQQRFLPPPPPPPLSSGNTNPDLFLTSSSPAHKQLTASHSLTLGNAAQAHSIYEHQNVFRIASAPNSSNINWANTSHQQHPSTSASEPQINYSIYEQRRRLHYHLCNIFPCAIVEEVMSHLSDETNPQTICAAILNIQNLRQK</sequence>
<dbReference type="AlphaFoldDB" id="A0A9J6CJX0"/>
<organism evidence="13 14">
    <name type="scientific">Polypedilum vanderplanki</name>
    <name type="common">Sleeping chironomid midge</name>
    <dbReference type="NCBI Taxonomy" id="319348"/>
    <lineage>
        <taxon>Eukaryota</taxon>
        <taxon>Metazoa</taxon>
        <taxon>Ecdysozoa</taxon>
        <taxon>Arthropoda</taxon>
        <taxon>Hexapoda</taxon>
        <taxon>Insecta</taxon>
        <taxon>Pterygota</taxon>
        <taxon>Neoptera</taxon>
        <taxon>Endopterygota</taxon>
        <taxon>Diptera</taxon>
        <taxon>Nematocera</taxon>
        <taxon>Chironomoidea</taxon>
        <taxon>Chironomidae</taxon>
        <taxon>Chironominae</taxon>
        <taxon>Polypedilum</taxon>
        <taxon>Polypedilum</taxon>
    </lineage>
</organism>
<proteinExistence type="inferred from homology"/>
<evidence type="ECO:0000256" key="8">
    <source>
        <dbReference type="ARBA" id="ARBA00022833"/>
    </source>
</evidence>
<evidence type="ECO:0000256" key="1">
    <source>
        <dbReference type="ARBA" id="ARBA00001946"/>
    </source>
</evidence>
<feature type="compositionally biased region" description="Low complexity" evidence="11">
    <location>
        <begin position="486"/>
        <end position="501"/>
    </location>
</feature>
<gene>
    <name evidence="13" type="ORF">PVAND_011625</name>
</gene>
<dbReference type="GO" id="GO:0008270">
    <property type="term" value="F:zinc ion binding"/>
    <property type="evidence" value="ECO:0007669"/>
    <property type="project" value="UniProtKB-KW"/>
</dbReference>
<dbReference type="Pfam" id="PF11977">
    <property type="entry name" value="RNase_Zc3h12a"/>
    <property type="match status" value="1"/>
</dbReference>
<dbReference type="EMBL" id="JADBJN010000001">
    <property type="protein sequence ID" value="KAG5682261.1"/>
    <property type="molecule type" value="Genomic_DNA"/>
</dbReference>
<comment type="caution">
    <text evidence="13">The sequence shown here is derived from an EMBL/GenBank/DDBJ whole genome shotgun (WGS) entry which is preliminary data.</text>
</comment>
<dbReference type="InterPro" id="IPR021869">
    <property type="entry name" value="RNase_Zc3h12_NYN"/>
</dbReference>
<dbReference type="InterPro" id="IPR040546">
    <property type="entry name" value="Rege-1_UBA-like"/>
</dbReference>
<keyword evidence="14" id="KW-1185">Reference proteome</keyword>
<evidence type="ECO:0000313" key="13">
    <source>
        <dbReference type="EMBL" id="KAG5682261.1"/>
    </source>
</evidence>
<feature type="zinc finger region" description="C3H1-type" evidence="10">
    <location>
        <begin position="305"/>
        <end position="332"/>
    </location>
</feature>
<evidence type="ECO:0000256" key="5">
    <source>
        <dbReference type="ARBA" id="ARBA00022759"/>
    </source>
</evidence>
<dbReference type="Proteomes" id="UP001107558">
    <property type="component" value="Chromosome 1"/>
</dbReference>
<keyword evidence="7" id="KW-0378">Hydrolase</keyword>
<dbReference type="GO" id="GO:0036464">
    <property type="term" value="C:cytoplasmic ribonucleoprotein granule"/>
    <property type="evidence" value="ECO:0007669"/>
    <property type="project" value="TreeGrafter"/>
</dbReference>
<accession>A0A9J6CJX0</accession>
<keyword evidence="3" id="KW-0540">Nuclease</keyword>
<evidence type="ECO:0000313" key="14">
    <source>
        <dbReference type="Proteomes" id="UP001107558"/>
    </source>
</evidence>
<keyword evidence="4 10" id="KW-0479">Metal-binding</keyword>
<feature type="domain" description="C3H1-type" evidence="12">
    <location>
        <begin position="305"/>
        <end position="332"/>
    </location>
</feature>
<feature type="compositionally biased region" description="Low complexity" evidence="11">
    <location>
        <begin position="371"/>
        <end position="384"/>
    </location>
</feature>
<dbReference type="PANTHER" id="PTHR12876:SF35">
    <property type="entry name" value="LD08718P-RELATED"/>
    <property type="match status" value="1"/>
</dbReference>
<evidence type="ECO:0000256" key="2">
    <source>
        <dbReference type="ARBA" id="ARBA00010922"/>
    </source>
</evidence>
<evidence type="ECO:0000256" key="7">
    <source>
        <dbReference type="ARBA" id="ARBA00022801"/>
    </source>
</evidence>
<feature type="region of interest" description="Disordered" evidence="11">
    <location>
        <begin position="1"/>
        <end position="46"/>
    </location>
</feature>
<dbReference type="FunFam" id="3.40.50.11980:FF:000001">
    <property type="entry name" value="ZC3H12A isoform 1"/>
    <property type="match status" value="1"/>
</dbReference>
<keyword evidence="8 10" id="KW-0862">Zinc</keyword>
<dbReference type="GO" id="GO:0016787">
    <property type="term" value="F:hydrolase activity"/>
    <property type="evidence" value="ECO:0007669"/>
    <property type="project" value="UniProtKB-KW"/>
</dbReference>
<dbReference type="PROSITE" id="PS50103">
    <property type="entry name" value="ZF_C3H1"/>
    <property type="match status" value="1"/>
</dbReference>
<dbReference type="InterPro" id="IPR040757">
    <property type="entry name" value="Regnase_1/ZC3H12_C"/>
</dbReference>
<dbReference type="OrthoDB" id="392925at2759"/>
<feature type="compositionally biased region" description="Polar residues" evidence="11">
    <location>
        <begin position="461"/>
        <end position="485"/>
    </location>
</feature>
<dbReference type="Gene3D" id="3.40.50.11980">
    <property type="match status" value="1"/>
</dbReference>
<feature type="compositionally biased region" description="Polar residues" evidence="11">
    <location>
        <begin position="354"/>
        <end position="364"/>
    </location>
</feature>
<dbReference type="Pfam" id="PF18561">
    <property type="entry name" value="Regnase_1_C"/>
    <property type="match status" value="1"/>
</dbReference>
<evidence type="ECO:0000256" key="3">
    <source>
        <dbReference type="ARBA" id="ARBA00022722"/>
    </source>
</evidence>
<name>A0A9J6CJX0_POLVA</name>
<evidence type="ECO:0000256" key="4">
    <source>
        <dbReference type="ARBA" id="ARBA00022723"/>
    </source>
</evidence>
<dbReference type="GO" id="GO:0003729">
    <property type="term" value="F:mRNA binding"/>
    <property type="evidence" value="ECO:0007669"/>
    <property type="project" value="TreeGrafter"/>
</dbReference>
<feature type="compositionally biased region" description="Polar residues" evidence="11">
    <location>
        <begin position="411"/>
        <end position="444"/>
    </location>
</feature>
<feature type="region of interest" description="Disordered" evidence="11">
    <location>
        <begin position="530"/>
        <end position="551"/>
    </location>
</feature>
<evidence type="ECO:0000256" key="10">
    <source>
        <dbReference type="PROSITE-ProRule" id="PRU00723"/>
    </source>
</evidence>
<dbReference type="PANTHER" id="PTHR12876">
    <property type="entry name" value="N4BP1-RELATED"/>
    <property type="match status" value="1"/>
</dbReference>
<keyword evidence="9" id="KW-0460">Magnesium</keyword>
<evidence type="ECO:0000256" key="9">
    <source>
        <dbReference type="ARBA" id="ARBA00022842"/>
    </source>
</evidence>
<dbReference type="Pfam" id="PF18039">
    <property type="entry name" value="UBA_6"/>
    <property type="match status" value="1"/>
</dbReference>
<keyword evidence="5" id="KW-0255">Endonuclease</keyword>
<keyword evidence="6 10" id="KW-0863">Zinc-finger</keyword>
<feature type="region of interest" description="Disordered" evidence="11">
    <location>
        <begin position="354"/>
        <end position="387"/>
    </location>
</feature>
<comment type="cofactor">
    <cofactor evidence="1">
        <name>Mg(2+)</name>
        <dbReference type="ChEBI" id="CHEBI:18420"/>
    </cofactor>
</comment>
<dbReference type="GO" id="GO:0005634">
    <property type="term" value="C:nucleus"/>
    <property type="evidence" value="ECO:0007669"/>
    <property type="project" value="TreeGrafter"/>
</dbReference>
<dbReference type="InterPro" id="IPR000571">
    <property type="entry name" value="Znf_CCCH"/>
</dbReference>
<evidence type="ECO:0000259" key="12">
    <source>
        <dbReference type="PROSITE" id="PS50103"/>
    </source>
</evidence>
<comment type="similarity">
    <text evidence="2">Belongs to the ZC3H12 family.</text>
</comment>
<feature type="compositionally biased region" description="Acidic residues" evidence="11">
    <location>
        <begin position="20"/>
        <end position="32"/>
    </location>
</feature>
<evidence type="ECO:0000256" key="6">
    <source>
        <dbReference type="ARBA" id="ARBA00022771"/>
    </source>
</evidence>
<reference evidence="13" key="1">
    <citation type="submission" date="2021-03" db="EMBL/GenBank/DDBJ databases">
        <title>Chromosome level genome of the anhydrobiotic midge Polypedilum vanderplanki.</title>
        <authorList>
            <person name="Yoshida Y."/>
            <person name="Kikawada T."/>
            <person name="Gusev O."/>
        </authorList>
    </citation>
    <scope>NUCLEOTIDE SEQUENCE</scope>
    <source>
        <strain evidence="13">NIAS01</strain>
        <tissue evidence="13">Whole body or cell culture</tissue>
    </source>
</reference>
<dbReference type="InterPro" id="IPR051101">
    <property type="entry name" value="ZC3H12/N4BP1_RNase_Reg"/>
</dbReference>